<sequence>MTRRKRIRAKIAERVRPHQENDAPAGSAAYSAGQWGPAILAEEERLGWAATAERVALATNGTRPARNGVQRRRGQPPSDDDDDELAVLFLRLPTELLLTVVEASSAPLRTYLSLMSLSHAIRMAIRGAPQELFFGAIPDRYRIEFFVDVESIPILTADALAAIVGPCKGLVKLTLPKSLVGCGLTPAACAPWVEEAFAGHSRLAVLHIPWAGPLLAAIVPLLRNLPGLMELHCRNGVPCTGFLETLGRFCPKLQRLAITTRSRPKLDFSGLKPVAGTLKELSLSSSSMINQTLEGLLVNLTTLERFEVSAEKSLSFASLRPIATRLTHLDIATPFPGFDQVTAGLFCRLESLTANDYSPDNDADPVIARMLTTSRATLRSVSLFSYGSEHTYRGILTALSGLSRLSCLSLDLCPLDGGIEAILAALPLGMFAQLEHLELSGFCEKPISITSSSLRTLALDCAALLTLTCPALEELNLKGSQDDHFPVILDCPRLRSLETYIADVDPQISTVMPHLVRVWSAPLNPRRAEGEDPTWLPRLLAWSPWLCEFGGAVRISQPATLDRLWAMNSLKRLEVQLDVETLPNPAVLRLPAQLENLNLGIHLSGGSSPFTLTVESAGLRSLKLYNNKSDPATSPTSLCLTLSCPALVALDLAIGRPVAFSGPAGTALALQNLRLDCTGLDALSLLAILTQQGAHLCSLALSTFPETFRAAWPLLTESFGRLPRLASLEVAGKLPAPEVVLACPSLRRLRLSSSSSSCGDLRSLVLDCPLLEELEAPFCETLTRDTLVGRRIQTLLGLDVSIFGAPASPLAISLHCT</sequence>
<dbReference type="PANTHER" id="PTHR13318:SF190">
    <property type="entry name" value="PARTNER OF PAIRED, ISOFORM B"/>
    <property type="match status" value="1"/>
</dbReference>
<name>A0ABQ8UIT4_9EUKA</name>
<feature type="compositionally biased region" description="Basic and acidic residues" evidence="1">
    <location>
        <begin position="10"/>
        <end position="21"/>
    </location>
</feature>
<proteinExistence type="predicted"/>
<organism evidence="2 3">
    <name type="scientific">Paratrimastix pyriformis</name>
    <dbReference type="NCBI Taxonomy" id="342808"/>
    <lineage>
        <taxon>Eukaryota</taxon>
        <taxon>Metamonada</taxon>
        <taxon>Preaxostyla</taxon>
        <taxon>Paratrimastigidae</taxon>
        <taxon>Paratrimastix</taxon>
    </lineage>
</organism>
<dbReference type="Proteomes" id="UP001141327">
    <property type="component" value="Unassembled WGS sequence"/>
</dbReference>
<gene>
    <name evidence="2" type="ORF">PAPYR_6872</name>
</gene>
<reference evidence="2" key="1">
    <citation type="journal article" date="2022" name="bioRxiv">
        <title>Genomics of Preaxostyla Flagellates Illuminates Evolutionary Transitions and the Path Towards Mitochondrial Loss.</title>
        <authorList>
            <person name="Novak L.V.F."/>
            <person name="Treitli S.C."/>
            <person name="Pyrih J."/>
            <person name="Halakuc P."/>
            <person name="Pipaliya S.V."/>
            <person name="Vacek V."/>
            <person name="Brzon O."/>
            <person name="Soukal P."/>
            <person name="Eme L."/>
            <person name="Dacks J.B."/>
            <person name="Karnkowska A."/>
            <person name="Elias M."/>
            <person name="Hampl V."/>
        </authorList>
    </citation>
    <scope>NUCLEOTIDE SEQUENCE</scope>
    <source>
        <strain evidence="2">RCP-MX</strain>
    </source>
</reference>
<comment type="caution">
    <text evidence="2">The sequence shown here is derived from an EMBL/GenBank/DDBJ whole genome shotgun (WGS) entry which is preliminary data.</text>
</comment>
<accession>A0ABQ8UIT4</accession>
<dbReference type="EMBL" id="JAPMOS010000043">
    <property type="protein sequence ID" value="KAJ4457622.1"/>
    <property type="molecule type" value="Genomic_DNA"/>
</dbReference>
<dbReference type="InterPro" id="IPR032675">
    <property type="entry name" value="LRR_dom_sf"/>
</dbReference>
<dbReference type="SUPFAM" id="SSF52047">
    <property type="entry name" value="RNI-like"/>
    <property type="match status" value="1"/>
</dbReference>
<feature type="region of interest" description="Disordered" evidence="1">
    <location>
        <begin position="1"/>
        <end position="29"/>
    </location>
</feature>
<dbReference type="Gene3D" id="3.80.10.10">
    <property type="entry name" value="Ribonuclease Inhibitor"/>
    <property type="match status" value="2"/>
</dbReference>
<keyword evidence="3" id="KW-1185">Reference proteome</keyword>
<evidence type="ECO:0000313" key="3">
    <source>
        <dbReference type="Proteomes" id="UP001141327"/>
    </source>
</evidence>
<evidence type="ECO:0000313" key="2">
    <source>
        <dbReference type="EMBL" id="KAJ4457622.1"/>
    </source>
</evidence>
<feature type="region of interest" description="Disordered" evidence="1">
    <location>
        <begin position="59"/>
        <end position="81"/>
    </location>
</feature>
<evidence type="ECO:0000256" key="1">
    <source>
        <dbReference type="SAM" id="MobiDB-lite"/>
    </source>
</evidence>
<protein>
    <submittedName>
        <fullName evidence="2">Uncharacterized protein</fullName>
    </submittedName>
</protein>
<dbReference type="PANTHER" id="PTHR13318">
    <property type="entry name" value="PARTNER OF PAIRED, ISOFORM B-RELATED"/>
    <property type="match status" value="1"/>
</dbReference>